<gene>
    <name evidence="1" type="ORF">COU03_03335</name>
</gene>
<protein>
    <submittedName>
        <fullName evidence="1">Uncharacterized protein</fullName>
    </submittedName>
</protein>
<dbReference type="EMBL" id="PFAV01000061">
    <property type="protein sequence ID" value="PIR91031.1"/>
    <property type="molecule type" value="Genomic_DNA"/>
</dbReference>
<dbReference type="Proteomes" id="UP000228906">
    <property type="component" value="Unassembled WGS sequence"/>
</dbReference>
<sequence length="136" mass="15742">MTEAWIQLIKSPLLTPIEQESLLALLEKQDADEQFFEQFKAVIVAVAKREANQARLALEKFHQQTELAKEGLFEKKEKLWQTTQEKLAQIAIDDIQNREEILQNYHQQVAGLWQELEEKSHKMAAAILSEQIKSAN</sequence>
<comment type="caution">
    <text evidence="1">The sequence shown here is derived from an EMBL/GenBank/DDBJ whole genome shotgun (WGS) entry which is preliminary data.</text>
</comment>
<evidence type="ECO:0000313" key="1">
    <source>
        <dbReference type="EMBL" id="PIR91031.1"/>
    </source>
</evidence>
<reference evidence="2" key="1">
    <citation type="submission" date="2017-09" db="EMBL/GenBank/DDBJ databases">
        <title>Depth-based differentiation of microbial function through sediment-hosted aquifers and enrichment of novel symbionts in the deep terrestrial subsurface.</title>
        <authorList>
            <person name="Probst A.J."/>
            <person name="Ladd B."/>
            <person name="Jarett J.K."/>
            <person name="Geller-Mcgrath D.E."/>
            <person name="Sieber C.M.K."/>
            <person name="Emerson J.B."/>
            <person name="Anantharaman K."/>
            <person name="Thomas B.C."/>
            <person name="Malmstrom R."/>
            <person name="Stieglmeier M."/>
            <person name="Klingl A."/>
            <person name="Woyke T."/>
            <person name="Ryan C.M."/>
            <person name="Banfield J.F."/>
        </authorList>
    </citation>
    <scope>NUCLEOTIDE SEQUENCE [LARGE SCALE GENOMIC DNA]</scope>
</reference>
<proteinExistence type="predicted"/>
<accession>A0A2H0UW22</accession>
<evidence type="ECO:0000313" key="2">
    <source>
        <dbReference type="Proteomes" id="UP000228906"/>
    </source>
</evidence>
<name>A0A2H0UW22_9BACT</name>
<dbReference type="AlphaFoldDB" id="A0A2H0UW22"/>
<organism evidence="1 2">
    <name type="scientific">bacterium (Candidatus Gribaldobacteria) CG10_big_fil_rev_8_21_14_0_10_41_12</name>
    <dbReference type="NCBI Taxonomy" id="2014277"/>
    <lineage>
        <taxon>Bacteria</taxon>
        <taxon>Candidatus Gribaldobacteria</taxon>
    </lineage>
</organism>